<organism evidence="3 4">
    <name type="scientific">Venustampulla echinocandica</name>
    <dbReference type="NCBI Taxonomy" id="2656787"/>
    <lineage>
        <taxon>Eukaryota</taxon>
        <taxon>Fungi</taxon>
        <taxon>Dikarya</taxon>
        <taxon>Ascomycota</taxon>
        <taxon>Pezizomycotina</taxon>
        <taxon>Leotiomycetes</taxon>
        <taxon>Helotiales</taxon>
        <taxon>Pleuroascaceae</taxon>
        <taxon>Venustampulla</taxon>
    </lineage>
</organism>
<evidence type="ECO:0000313" key="4">
    <source>
        <dbReference type="Proteomes" id="UP000254866"/>
    </source>
</evidence>
<evidence type="ECO:0000313" key="3">
    <source>
        <dbReference type="EMBL" id="RDL39867.1"/>
    </source>
</evidence>
<dbReference type="AlphaFoldDB" id="A0A370TWG9"/>
<comment type="caution">
    <text evidence="3">The sequence shown here is derived from an EMBL/GenBank/DDBJ whole genome shotgun (WGS) entry which is preliminary data.</text>
</comment>
<keyword evidence="4" id="KW-1185">Reference proteome</keyword>
<feature type="signal peptide" evidence="1">
    <location>
        <begin position="1"/>
        <end position="17"/>
    </location>
</feature>
<dbReference type="Proteomes" id="UP000254866">
    <property type="component" value="Unassembled WGS sequence"/>
</dbReference>
<proteinExistence type="predicted"/>
<dbReference type="InterPro" id="IPR053208">
    <property type="entry name" value="GMC_Oxidoreductase_CD"/>
</dbReference>
<dbReference type="CDD" id="cd09630">
    <property type="entry name" value="CDH_like_cytochrome"/>
    <property type="match status" value="1"/>
</dbReference>
<dbReference type="OrthoDB" id="413885at2759"/>
<dbReference type="SUPFAM" id="SSF49344">
    <property type="entry name" value="CBD9-like"/>
    <property type="match status" value="1"/>
</dbReference>
<sequence length="209" mass="21353">MQLSTILTCALALGASAQSTTTYTDSRSGITVSGYQSASYIFGIALPSTPGKDFIGMLVGKGNGWAGVSLAGPMTGGSLLLVAWPNGQNILSSFRKATSYASPAVATGSFSAVPIASGTYVNSTHFVYTFLCKNCITGDSSTFSPTAETAMLGWALSTTAPKTPASATTAFGKHQTQGNYGVSIASTKTDKYDTWAALASSTTPMAFSA</sequence>
<dbReference type="InterPro" id="IPR015920">
    <property type="entry name" value="Cellobiose_DH-like_cyt"/>
</dbReference>
<dbReference type="STRING" id="2656787.A0A370TWG9"/>
<dbReference type="RefSeq" id="XP_031872523.1">
    <property type="nucleotide sequence ID" value="XM_032012830.1"/>
</dbReference>
<name>A0A370TWG9_9HELO</name>
<evidence type="ECO:0000259" key="2">
    <source>
        <dbReference type="Pfam" id="PF16010"/>
    </source>
</evidence>
<dbReference type="PANTHER" id="PTHR47190:SF4">
    <property type="entry name" value="DEHYDROGENASE, PUTATIVE-RELATED"/>
    <property type="match status" value="1"/>
</dbReference>
<dbReference type="PANTHER" id="PTHR47190">
    <property type="entry name" value="DEHYDROGENASE, PUTATIVE-RELATED"/>
    <property type="match status" value="1"/>
</dbReference>
<dbReference type="GeneID" id="43597056"/>
<dbReference type="Gene3D" id="2.60.40.1210">
    <property type="entry name" value="Cellobiose dehydrogenase, cytochrome domain"/>
    <property type="match status" value="1"/>
</dbReference>
<protein>
    <submittedName>
        <fullName evidence="3">CBD9-like protein</fullName>
    </submittedName>
</protein>
<accession>A0A370TWG9</accession>
<feature type="domain" description="Cellobiose dehydrogenase-like cytochrome" evidence="2">
    <location>
        <begin position="23"/>
        <end position="193"/>
    </location>
</feature>
<gene>
    <name evidence="3" type="ORF">BP5553_04207</name>
</gene>
<keyword evidence="1" id="KW-0732">Signal</keyword>
<reference evidence="3 4" key="1">
    <citation type="journal article" date="2018" name="IMA Fungus">
        <title>IMA Genome-F 9: Draft genome sequence of Annulohypoxylon stygium, Aspergillus mulundensis, Berkeleyomyces basicola (syn. Thielaviopsis basicola), Ceratocystis smalleyi, two Cercospora beticola strains, Coleophoma cylindrospora, Fusarium fracticaudum, Phialophora cf. hyalina, and Morchella septimelata.</title>
        <authorList>
            <person name="Wingfield B.D."/>
            <person name="Bills G.F."/>
            <person name="Dong Y."/>
            <person name="Huang W."/>
            <person name="Nel W.J."/>
            <person name="Swalarsk-Parry B.S."/>
            <person name="Vaghefi N."/>
            <person name="Wilken P.M."/>
            <person name="An Z."/>
            <person name="de Beer Z.W."/>
            <person name="De Vos L."/>
            <person name="Chen L."/>
            <person name="Duong T.A."/>
            <person name="Gao Y."/>
            <person name="Hammerbacher A."/>
            <person name="Kikkert J.R."/>
            <person name="Li Y."/>
            <person name="Li H."/>
            <person name="Li K."/>
            <person name="Li Q."/>
            <person name="Liu X."/>
            <person name="Ma X."/>
            <person name="Naidoo K."/>
            <person name="Pethybridge S.J."/>
            <person name="Sun J."/>
            <person name="Steenkamp E.T."/>
            <person name="van der Nest M.A."/>
            <person name="van Wyk S."/>
            <person name="Wingfield M.J."/>
            <person name="Xiong C."/>
            <person name="Yue Q."/>
            <person name="Zhang X."/>
        </authorList>
    </citation>
    <scope>NUCLEOTIDE SEQUENCE [LARGE SCALE GENOMIC DNA]</scope>
    <source>
        <strain evidence="3 4">BP 5553</strain>
    </source>
</reference>
<dbReference type="Pfam" id="PF16010">
    <property type="entry name" value="CDH-cyt"/>
    <property type="match status" value="1"/>
</dbReference>
<feature type="chain" id="PRO_5016945098" evidence="1">
    <location>
        <begin position="18"/>
        <end position="209"/>
    </location>
</feature>
<dbReference type="EMBL" id="NPIC01000002">
    <property type="protein sequence ID" value="RDL39867.1"/>
    <property type="molecule type" value="Genomic_DNA"/>
</dbReference>
<evidence type="ECO:0000256" key="1">
    <source>
        <dbReference type="SAM" id="SignalP"/>
    </source>
</evidence>